<comment type="catalytic activity">
    <reaction evidence="7">
        <text>L-asparagine + H2O = L-aspartate + NH4(+)</text>
        <dbReference type="Rhea" id="RHEA:21016"/>
        <dbReference type="ChEBI" id="CHEBI:15377"/>
        <dbReference type="ChEBI" id="CHEBI:28938"/>
        <dbReference type="ChEBI" id="CHEBI:29991"/>
        <dbReference type="ChEBI" id="CHEBI:58048"/>
        <dbReference type="EC" id="3.5.1.1"/>
    </reaction>
</comment>
<dbReference type="CDD" id="cd04703">
    <property type="entry name" value="Asparaginase_2_like_1"/>
    <property type="match status" value="1"/>
</dbReference>
<dbReference type="PANTHER" id="PTHR10188">
    <property type="entry name" value="L-ASPARAGINASE"/>
    <property type="match status" value="1"/>
</dbReference>
<evidence type="ECO:0000256" key="4">
    <source>
        <dbReference type="ARBA" id="ARBA00022813"/>
    </source>
</evidence>
<evidence type="ECO:0000313" key="12">
    <source>
        <dbReference type="EMBL" id="MXR50496.1"/>
    </source>
</evidence>
<evidence type="ECO:0000256" key="5">
    <source>
        <dbReference type="ARBA" id="ARBA00030414"/>
    </source>
</evidence>
<keyword evidence="13" id="KW-1185">Reference proteome</keyword>
<dbReference type="Gene3D" id="3.60.20.30">
    <property type="entry name" value="(Glycosyl)asparaginase"/>
    <property type="match status" value="1"/>
</dbReference>
<dbReference type="FunFam" id="3.60.20.30:FF:000001">
    <property type="entry name" value="Isoaspartyl peptidase/L-asparaginase"/>
    <property type="match status" value="1"/>
</dbReference>
<evidence type="ECO:0000313" key="13">
    <source>
        <dbReference type="Proteomes" id="UP000466535"/>
    </source>
</evidence>
<feature type="site" description="Cleavage; by autolysis" evidence="10">
    <location>
        <begin position="163"/>
        <end position="164"/>
    </location>
</feature>
<feature type="binding site" evidence="9">
    <location>
        <begin position="191"/>
        <end position="194"/>
    </location>
    <ligand>
        <name>substrate</name>
    </ligand>
</feature>
<protein>
    <recommendedName>
        <fullName evidence="6">Plant-type L-asparaginase</fullName>
        <ecNumber evidence="1">3.5.1.1</ecNumber>
    </recommendedName>
    <alternativeName>
        <fullName evidence="5">L-asparagine amidohydrolase</fullName>
    </alternativeName>
</protein>
<dbReference type="OrthoDB" id="18230at2157"/>
<dbReference type="AlphaFoldDB" id="A0A6B0T2N4"/>
<dbReference type="GO" id="GO:0004067">
    <property type="term" value="F:asparaginase activity"/>
    <property type="evidence" value="ECO:0007669"/>
    <property type="project" value="UniProtKB-EC"/>
</dbReference>
<evidence type="ECO:0000256" key="9">
    <source>
        <dbReference type="PIRSR" id="PIRSR600246-2"/>
    </source>
</evidence>
<evidence type="ECO:0000256" key="8">
    <source>
        <dbReference type="PIRSR" id="PIRSR600246-1"/>
    </source>
</evidence>
<evidence type="ECO:0000256" key="1">
    <source>
        <dbReference type="ARBA" id="ARBA00012920"/>
    </source>
</evidence>
<organism evidence="12 13">
    <name type="scientific">Halovenus carboxidivorans</name>
    <dbReference type="NCBI Taxonomy" id="2692199"/>
    <lineage>
        <taxon>Archaea</taxon>
        <taxon>Methanobacteriati</taxon>
        <taxon>Methanobacteriota</taxon>
        <taxon>Stenosarchaea group</taxon>
        <taxon>Halobacteria</taxon>
        <taxon>Halobacteriales</taxon>
        <taxon>Haloarculaceae</taxon>
        <taxon>Halovenus</taxon>
    </lineage>
</organism>
<feature type="binding site" evidence="9">
    <location>
        <begin position="213"/>
        <end position="216"/>
    </location>
    <ligand>
        <name>substrate</name>
    </ligand>
</feature>
<gene>
    <name evidence="12" type="ORF">GRX03_02595</name>
</gene>
<accession>A0A6B0T2N4</accession>
<dbReference type="Pfam" id="PF01112">
    <property type="entry name" value="Asparaginase_2"/>
    <property type="match status" value="1"/>
</dbReference>
<dbReference type="InterPro" id="IPR000246">
    <property type="entry name" value="Peptidase_T2"/>
</dbReference>
<evidence type="ECO:0000256" key="7">
    <source>
        <dbReference type="ARBA" id="ARBA00049366"/>
    </source>
</evidence>
<keyword evidence="4" id="KW-0068">Autocatalytic cleavage</keyword>
<dbReference type="SUPFAM" id="SSF56235">
    <property type="entry name" value="N-terminal nucleophile aminohydrolases (Ntn hydrolases)"/>
    <property type="match status" value="1"/>
</dbReference>
<dbReference type="PANTHER" id="PTHR10188:SF6">
    <property type="entry name" value="N(4)-(BETA-N-ACETYLGLUCOSAMINYL)-L-ASPARAGINASE"/>
    <property type="match status" value="1"/>
</dbReference>
<comment type="caution">
    <text evidence="12">The sequence shown here is derived from an EMBL/GenBank/DDBJ whole genome shotgun (WGS) entry which is preliminary data.</text>
</comment>
<keyword evidence="2" id="KW-0645">Protease</keyword>
<evidence type="ECO:0000256" key="2">
    <source>
        <dbReference type="ARBA" id="ARBA00022670"/>
    </source>
</evidence>
<proteinExistence type="predicted"/>
<keyword evidence="3" id="KW-0378">Hydrolase</keyword>
<dbReference type="InterPro" id="IPR029055">
    <property type="entry name" value="Ntn_hydrolases_N"/>
</dbReference>
<name>A0A6B0T2N4_9EURY</name>
<feature type="active site" description="Nucleophile" evidence="8">
    <location>
        <position position="164"/>
    </location>
</feature>
<dbReference type="GO" id="GO:0006508">
    <property type="term" value="P:proteolysis"/>
    <property type="evidence" value="ECO:0007669"/>
    <property type="project" value="UniProtKB-KW"/>
</dbReference>
<feature type="region of interest" description="Disordered" evidence="11">
    <location>
        <begin position="1"/>
        <end position="30"/>
    </location>
</feature>
<dbReference type="RefSeq" id="WP_159762621.1">
    <property type="nucleotide sequence ID" value="NZ_WUUT01000001.1"/>
</dbReference>
<evidence type="ECO:0000256" key="3">
    <source>
        <dbReference type="ARBA" id="ARBA00022801"/>
    </source>
</evidence>
<dbReference type="EC" id="3.5.1.1" evidence="1"/>
<reference evidence="12 13" key="1">
    <citation type="submission" date="2019-12" db="EMBL/GenBank/DDBJ databases">
        <title>Isolation and characterization of three novel carbon monoxide-oxidizing members of Halobacteria from salione crusts and soils.</title>
        <authorList>
            <person name="Myers M.R."/>
            <person name="King G.M."/>
        </authorList>
    </citation>
    <scope>NUCLEOTIDE SEQUENCE [LARGE SCALE GENOMIC DNA]</scope>
    <source>
        <strain evidence="12 13">WSH3</strain>
    </source>
</reference>
<evidence type="ECO:0000256" key="10">
    <source>
        <dbReference type="PIRSR" id="PIRSR600246-3"/>
    </source>
</evidence>
<dbReference type="GO" id="GO:0008233">
    <property type="term" value="F:peptidase activity"/>
    <property type="evidence" value="ECO:0007669"/>
    <property type="project" value="UniProtKB-KW"/>
</dbReference>
<evidence type="ECO:0000256" key="6">
    <source>
        <dbReference type="ARBA" id="ARBA00044776"/>
    </source>
</evidence>
<dbReference type="EMBL" id="WUUT01000001">
    <property type="protein sequence ID" value="MXR50496.1"/>
    <property type="molecule type" value="Genomic_DNA"/>
</dbReference>
<dbReference type="GO" id="GO:0005737">
    <property type="term" value="C:cytoplasm"/>
    <property type="evidence" value="ECO:0007669"/>
    <property type="project" value="TreeGrafter"/>
</dbReference>
<dbReference type="Proteomes" id="UP000466535">
    <property type="component" value="Unassembled WGS sequence"/>
</dbReference>
<sequence>MHLLAHGGAGSRPGEPTQRQAVLDRAAAAGVDPDSPAEAVVAAVTVLESDPRFNAGVGSAVQSDGVIRTDGGFMLDDGTTGAACSMPGVERAIEVARLVAEETPHILLSGDHAVEFARAHGVETDRDLWCDRTRDRWADLSDRSGAGVRDQLDWVREQFGGTDTVGAVATDGDRLAAATSTGGRWAALAGRVGDVPQVGSGFYASTEAAVSATGAGEAIARFGLARRVANAIDDGDDPQTATDRLIRAFGSETGEQAGVIAVDSAGRMGSAFNSEAMQTASARER</sequence>
<evidence type="ECO:0000256" key="11">
    <source>
        <dbReference type="SAM" id="MobiDB-lite"/>
    </source>
</evidence>